<name>A0ABP7SDQ9_9SPHN</name>
<comment type="caution">
    <text evidence="1">The sequence shown here is derived from an EMBL/GenBank/DDBJ whole genome shotgun (WGS) entry which is preliminary data.</text>
</comment>
<keyword evidence="2" id="KW-1185">Reference proteome</keyword>
<reference evidence="2" key="1">
    <citation type="journal article" date="2019" name="Int. J. Syst. Evol. Microbiol.">
        <title>The Global Catalogue of Microorganisms (GCM) 10K type strain sequencing project: providing services to taxonomists for standard genome sequencing and annotation.</title>
        <authorList>
            <consortium name="The Broad Institute Genomics Platform"/>
            <consortium name="The Broad Institute Genome Sequencing Center for Infectious Disease"/>
            <person name="Wu L."/>
            <person name="Ma J."/>
        </authorList>
    </citation>
    <scope>NUCLEOTIDE SEQUENCE [LARGE SCALE GENOMIC DNA]</scope>
    <source>
        <strain evidence="2">JCM 17563</strain>
    </source>
</reference>
<evidence type="ECO:0008006" key="3">
    <source>
        <dbReference type="Google" id="ProtNLM"/>
    </source>
</evidence>
<organism evidence="1 2">
    <name type="scientific">Sphingomonas swuensis</name>
    <dbReference type="NCBI Taxonomy" id="977800"/>
    <lineage>
        <taxon>Bacteria</taxon>
        <taxon>Pseudomonadati</taxon>
        <taxon>Pseudomonadota</taxon>
        <taxon>Alphaproteobacteria</taxon>
        <taxon>Sphingomonadales</taxon>
        <taxon>Sphingomonadaceae</taxon>
        <taxon>Sphingomonas</taxon>
    </lineage>
</organism>
<proteinExistence type="predicted"/>
<protein>
    <recommendedName>
        <fullName evidence="3">Secreted protein</fullName>
    </recommendedName>
</protein>
<dbReference type="EMBL" id="BAABBQ010000001">
    <property type="protein sequence ID" value="GAA4010376.1"/>
    <property type="molecule type" value="Genomic_DNA"/>
</dbReference>
<evidence type="ECO:0000313" key="1">
    <source>
        <dbReference type="EMBL" id="GAA4010376.1"/>
    </source>
</evidence>
<evidence type="ECO:0000313" key="2">
    <source>
        <dbReference type="Proteomes" id="UP001500235"/>
    </source>
</evidence>
<gene>
    <name evidence="1" type="ORF">GCM10022280_04480</name>
</gene>
<sequence>MLRAVLFLVVVLAPDLSGAVTREVARQECRSRGEDAEVLVCGRRAQAQRYQVTPPDAPYDPGGNVKGVMTERMGWVGEGDTGIGSCGPVGPSAGTGCFVKSWRRTLQQQGWLVR</sequence>
<dbReference type="RefSeq" id="WP_344705767.1">
    <property type="nucleotide sequence ID" value="NZ_BAABBQ010000001.1"/>
</dbReference>
<dbReference type="Proteomes" id="UP001500235">
    <property type="component" value="Unassembled WGS sequence"/>
</dbReference>
<accession>A0ABP7SDQ9</accession>